<accession>A0AAE0ZAL7</accession>
<feature type="compositionally biased region" description="Polar residues" evidence="2">
    <location>
        <begin position="69"/>
        <end position="83"/>
    </location>
</feature>
<gene>
    <name evidence="3" type="ORF">RRG08_026146</name>
</gene>
<dbReference type="AlphaFoldDB" id="A0AAE0ZAL7"/>
<evidence type="ECO:0000313" key="3">
    <source>
        <dbReference type="EMBL" id="KAK3765670.1"/>
    </source>
</evidence>
<keyword evidence="4" id="KW-1185">Reference proteome</keyword>
<feature type="coiled-coil region" evidence="1">
    <location>
        <begin position="103"/>
        <end position="130"/>
    </location>
</feature>
<keyword evidence="1" id="KW-0175">Coiled coil</keyword>
<sequence>MLPAGASAQWLRIWTGRHDLSNWIVRLRMLRVLRKSSKLRGIKLEEFKAEAFYLPDNTGTAPANEPETENVSNQTTPASSPQATELDLEKSHRRKLNNTLYEDSKAEKRLALLEQKIKSLQDQMNGMQKKKVISVLKM</sequence>
<reference evidence="3" key="1">
    <citation type="journal article" date="2023" name="G3 (Bethesda)">
        <title>A reference genome for the long-term kleptoplast-retaining sea slug Elysia crispata morphotype clarki.</title>
        <authorList>
            <person name="Eastman K.E."/>
            <person name="Pendleton A.L."/>
            <person name="Shaikh M.A."/>
            <person name="Suttiyut T."/>
            <person name="Ogas R."/>
            <person name="Tomko P."/>
            <person name="Gavelis G."/>
            <person name="Widhalm J.R."/>
            <person name="Wisecaver J.H."/>
        </authorList>
    </citation>
    <scope>NUCLEOTIDE SEQUENCE</scope>
    <source>
        <strain evidence="3">ECLA1</strain>
    </source>
</reference>
<dbReference type="Proteomes" id="UP001283361">
    <property type="component" value="Unassembled WGS sequence"/>
</dbReference>
<feature type="region of interest" description="Disordered" evidence="2">
    <location>
        <begin position="55"/>
        <end position="100"/>
    </location>
</feature>
<proteinExistence type="predicted"/>
<evidence type="ECO:0000256" key="1">
    <source>
        <dbReference type="SAM" id="Coils"/>
    </source>
</evidence>
<evidence type="ECO:0000313" key="4">
    <source>
        <dbReference type="Proteomes" id="UP001283361"/>
    </source>
</evidence>
<protein>
    <submittedName>
        <fullName evidence="3">Uncharacterized protein</fullName>
    </submittedName>
</protein>
<dbReference type="EMBL" id="JAWDGP010004277">
    <property type="protein sequence ID" value="KAK3765670.1"/>
    <property type="molecule type" value="Genomic_DNA"/>
</dbReference>
<evidence type="ECO:0000256" key="2">
    <source>
        <dbReference type="SAM" id="MobiDB-lite"/>
    </source>
</evidence>
<name>A0AAE0ZAL7_9GAST</name>
<organism evidence="3 4">
    <name type="scientific">Elysia crispata</name>
    <name type="common">lettuce slug</name>
    <dbReference type="NCBI Taxonomy" id="231223"/>
    <lineage>
        <taxon>Eukaryota</taxon>
        <taxon>Metazoa</taxon>
        <taxon>Spiralia</taxon>
        <taxon>Lophotrochozoa</taxon>
        <taxon>Mollusca</taxon>
        <taxon>Gastropoda</taxon>
        <taxon>Heterobranchia</taxon>
        <taxon>Euthyneura</taxon>
        <taxon>Panpulmonata</taxon>
        <taxon>Sacoglossa</taxon>
        <taxon>Placobranchoidea</taxon>
        <taxon>Plakobranchidae</taxon>
        <taxon>Elysia</taxon>
    </lineage>
</organism>
<comment type="caution">
    <text evidence="3">The sequence shown here is derived from an EMBL/GenBank/DDBJ whole genome shotgun (WGS) entry which is preliminary data.</text>
</comment>